<dbReference type="InterPro" id="IPR002861">
    <property type="entry name" value="Reeler_dom"/>
</dbReference>
<keyword evidence="7" id="KW-0391">Immunity</keyword>
<dbReference type="InterPro" id="IPR042307">
    <property type="entry name" value="Reeler_sf"/>
</dbReference>
<comment type="similarity">
    <text evidence="2">Belongs to the insect defense protein family.</text>
</comment>
<keyword evidence="13" id="KW-1185">Reference proteome</keyword>
<comment type="caution">
    <text evidence="12">The sequence shown here is derived from an EMBL/GenBank/DDBJ whole genome shotgun (WGS) entry which is preliminary data.</text>
</comment>
<evidence type="ECO:0000313" key="13">
    <source>
        <dbReference type="Proteomes" id="UP001497497"/>
    </source>
</evidence>
<dbReference type="Gene3D" id="2.60.40.4060">
    <property type="entry name" value="Reeler domain"/>
    <property type="match status" value="1"/>
</dbReference>
<feature type="region of interest" description="Disordered" evidence="9">
    <location>
        <begin position="450"/>
        <end position="474"/>
    </location>
</feature>
<proteinExistence type="inferred from homology"/>
<dbReference type="GO" id="GO:0045087">
    <property type="term" value="P:innate immune response"/>
    <property type="evidence" value="ECO:0007669"/>
    <property type="project" value="UniProtKB-KW"/>
</dbReference>
<feature type="compositionally biased region" description="Polar residues" evidence="9">
    <location>
        <begin position="329"/>
        <end position="375"/>
    </location>
</feature>
<feature type="compositionally biased region" description="Low complexity" evidence="9">
    <location>
        <begin position="392"/>
        <end position="417"/>
    </location>
</feature>
<dbReference type="EMBL" id="CAXITT010000179">
    <property type="protein sequence ID" value="CAL1534707.1"/>
    <property type="molecule type" value="Genomic_DNA"/>
</dbReference>
<comment type="subcellular location">
    <subcellularLocation>
        <location evidence="1">Secreted</location>
    </subcellularLocation>
</comment>
<keyword evidence="4" id="KW-0929">Antimicrobial</keyword>
<evidence type="ECO:0000256" key="10">
    <source>
        <dbReference type="SAM" id="SignalP"/>
    </source>
</evidence>
<feature type="domain" description="Reelin" evidence="11">
    <location>
        <begin position="13"/>
        <end position="191"/>
    </location>
</feature>
<keyword evidence="3" id="KW-0964">Secreted</keyword>
<evidence type="ECO:0000313" key="12">
    <source>
        <dbReference type="EMBL" id="CAL1534707.1"/>
    </source>
</evidence>
<organism evidence="12 13">
    <name type="scientific">Lymnaea stagnalis</name>
    <name type="common">Great pond snail</name>
    <name type="synonym">Helix stagnalis</name>
    <dbReference type="NCBI Taxonomy" id="6523"/>
    <lineage>
        <taxon>Eukaryota</taxon>
        <taxon>Metazoa</taxon>
        <taxon>Spiralia</taxon>
        <taxon>Lophotrochozoa</taxon>
        <taxon>Mollusca</taxon>
        <taxon>Gastropoda</taxon>
        <taxon>Heterobranchia</taxon>
        <taxon>Euthyneura</taxon>
        <taxon>Panpulmonata</taxon>
        <taxon>Hygrophila</taxon>
        <taxon>Lymnaeoidea</taxon>
        <taxon>Lymnaeidae</taxon>
        <taxon>Lymnaea</taxon>
    </lineage>
</organism>
<evidence type="ECO:0000256" key="2">
    <source>
        <dbReference type="ARBA" id="ARBA00008501"/>
    </source>
</evidence>
<feature type="compositionally biased region" description="Polar residues" evidence="9">
    <location>
        <begin position="305"/>
        <end position="316"/>
    </location>
</feature>
<dbReference type="GO" id="GO:0005576">
    <property type="term" value="C:extracellular region"/>
    <property type="evidence" value="ECO:0007669"/>
    <property type="project" value="UniProtKB-SubCell"/>
</dbReference>
<evidence type="ECO:0000259" key="11">
    <source>
        <dbReference type="PROSITE" id="PS51019"/>
    </source>
</evidence>
<dbReference type="CDD" id="cd08544">
    <property type="entry name" value="Reeler"/>
    <property type="match status" value="1"/>
</dbReference>
<dbReference type="Pfam" id="PF02014">
    <property type="entry name" value="Reeler"/>
    <property type="match status" value="1"/>
</dbReference>
<dbReference type="GO" id="GO:0016020">
    <property type="term" value="C:membrane"/>
    <property type="evidence" value="ECO:0007669"/>
    <property type="project" value="TreeGrafter"/>
</dbReference>
<evidence type="ECO:0000256" key="9">
    <source>
        <dbReference type="SAM" id="MobiDB-lite"/>
    </source>
</evidence>
<keyword evidence="5" id="KW-0399">Innate immunity</keyword>
<feature type="signal peptide" evidence="10">
    <location>
        <begin position="1"/>
        <end position="22"/>
    </location>
</feature>
<evidence type="ECO:0000256" key="1">
    <source>
        <dbReference type="ARBA" id="ARBA00004613"/>
    </source>
</evidence>
<feature type="compositionally biased region" description="Polar residues" evidence="9">
    <location>
        <begin position="221"/>
        <end position="297"/>
    </location>
</feature>
<feature type="compositionally biased region" description="Polar residues" evidence="9">
    <location>
        <begin position="450"/>
        <end position="471"/>
    </location>
</feature>
<dbReference type="InterPro" id="IPR051237">
    <property type="entry name" value="Ferric-chelate_Red/DefProt"/>
</dbReference>
<evidence type="ECO:0000256" key="7">
    <source>
        <dbReference type="ARBA" id="ARBA00022859"/>
    </source>
</evidence>
<dbReference type="PANTHER" id="PTHR45828:SF9">
    <property type="entry name" value="CELL WALL INTEGRITY AND STRESS RESPONSE COMPONENT 4-LIKE-RELATED"/>
    <property type="match status" value="1"/>
</dbReference>
<evidence type="ECO:0000256" key="4">
    <source>
        <dbReference type="ARBA" id="ARBA00022529"/>
    </source>
</evidence>
<dbReference type="Proteomes" id="UP001497497">
    <property type="component" value="Unassembled WGS sequence"/>
</dbReference>
<sequence>MLRANISAIGLVLAVTLASVNGFPQGGPNYSCKSLTPGHANGSQVDTPPYGISVTRDILVPGGTTSVILESLDDFPFLGFICAVSDASDASNNTIGRFSYSPSSAFSTGDTVQLLTCARSEPDTGVTHVSRSDKYRVAFDWTAPPDANAGQRYKLRCSFVQSFYRCWTNVQVNISVGGHQQSTTESTFGSEVNGIGVGNIPTNNSATGGSISSLNGAQPFSATSVAPASSNERNLTDFSTPQNGAVNNLTREPPVNNQDNVNIINSTSPASDISVSSGPSRTESVTPSSAPVRQTLPQRPEANGPTLSSNSTTNDLGTGTSTDPSSTGRRVSNTPAVSNTSNAGLQTGERFTNPTQANLPNNADSTRNVLVSDNGENARAFTRPSSSGANTSALSNNSGSPNLPSNSNTGGGSSRNTTARLRGEVDAIQQGPNVASPSIGLTTLSTHDVAMDNSSSPSNIPTTASSPPRINTTRRRGNVVPNFILQNPNAFFLRSWNIRNALGASRNSK</sequence>
<dbReference type="PANTHER" id="PTHR45828">
    <property type="entry name" value="CYTOCHROME B561/FERRIC REDUCTASE TRANSMEMBRANE"/>
    <property type="match status" value="1"/>
</dbReference>
<evidence type="ECO:0000256" key="8">
    <source>
        <dbReference type="ARBA" id="ARBA00023022"/>
    </source>
</evidence>
<dbReference type="GO" id="GO:0042742">
    <property type="term" value="P:defense response to bacterium"/>
    <property type="evidence" value="ECO:0007669"/>
    <property type="project" value="UniProtKB-KW"/>
</dbReference>
<dbReference type="PROSITE" id="PS51019">
    <property type="entry name" value="REELIN"/>
    <property type="match status" value="1"/>
</dbReference>
<keyword evidence="6 10" id="KW-0732">Signal</keyword>
<protein>
    <recommendedName>
        <fullName evidence="11">Reelin domain-containing protein</fullName>
    </recommendedName>
</protein>
<dbReference type="AlphaFoldDB" id="A0AAV2HMP1"/>
<evidence type="ECO:0000256" key="5">
    <source>
        <dbReference type="ARBA" id="ARBA00022588"/>
    </source>
</evidence>
<keyword evidence="8" id="KW-0044">Antibiotic</keyword>
<evidence type="ECO:0000256" key="3">
    <source>
        <dbReference type="ARBA" id="ARBA00022525"/>
    </source>
</evidence>
<evidence type="ECO:0000256" key="6">
    <source>
        <dbReference type="ARBA" id="ARBA00022729"/>
    </source>
</evidence>
<name>A0AAV2HMP1_LYMST</name>
<feature type="chain" id="PRO_5043629111" description="Reelin domain-containing protein" evidence="10">
    <location>
        <begin position="23"/>
        <end position="509"/>
    </location>
</feature>
<feature type="region of interest" description="Disordered" evidence="9">
    <location>
        <begin position="221"/>
        <end position="417"/>
    </location>
</feature>
<gene>
    <name evidence="12" type="ORF">GSLYS_00008667001</name>
</gene>
<reference evidence="12 13" key="1">
    <citation type="submission" date="2024-04" db="EMBL/GenBank/DDBJ databases">
        <authorList>
            <consortium name="Genoscope - CEA"/>
            <person name="William W."/>
        </authorList>
    </citation>
    <scope>NUCLEOTIDE SEQUENCE [LARGE SCALE GENOMIC DNA]</scope>
</reference>
<accession>A0AAV2HMP1</accession>
<feature type="compositionally biased region" description="Low complexity" evidence="9">
    <location>
        <begin position="317"/>
        <end position="328"/>
    </location>
</feature>